<dbReference type="PANTHER" id="PTHR11228:SF7">
    <property type="entry name" value="PQQA PEPTIDE CYCLASE"/>
    <property type="match status" value="1"/>
</dbReference>
<dbReference type="Proteomes" id="UP000233293">
    <property type="component" value="Unassembled WGS sequence"/>
</dbReference>
<comment type="pathway">
    <text evidence="8">Cofactor biosynthesis; pyrroloquinoline quinone biosynthesis.</text>
</comment>
<dbReference type="InterPro" id="IPR013785">
    <property type="entry name" value="Aldolase_TIM"/>
</dbReference>
<evidence type="ECO:0000259" key="9">
    <source>
        <dbReference type="PROSITE" id="PS51918"/>
    </source>
</evidence>
<dbReference type="InterPro" id="IPR050377">
    <property type="entry name" value="Radical_SAM_PqqE_MftC-like"/>
</dbReference>
<dbReference type="InterPro" id="IPR011843">
    <property type="entry name" value="PQQ_synth_PqqE_bac"/>
</dbReference>
<keyword evidence="1 8" id="KW-0004">4Fe-4S</keyword>
<dbReference type="NCBIfam" id="TIGR04085">
    <property type="entry name" value="rSAM_more_4Fe4S"/>
    <property type="match status" value="1"/>
</dbReference>
<comment type="cofactor">
    <cofactor evidence="8">
        <name>[4Fe-4S] cluster</name>
        <dbReference type="ChEBI" id="CHEBI:49883"/>
    </cofactor>
    <text evidence="8">Binds 1 [4Fe-4S] cluster. The cluster is coordinated with 3 cysteines and an exchangeable S-adenosyl-L-methionine.</text>
</comment>
<dbReference type="PIRSF" id="PIRSF037420">
    <property type="entry name" value="PQQ_syn_pqqE"/>
    <property type="match status" value="1"/>
</dbReference>
<dbReference type="Pfam" id="PF13186">
    <property type="entry name" value="SPASM"/>
    <property type="match status" value="1"/>
</dbReference>
<dbReference type="InterPro" id="IPR006638">
    <property type="entry name" value="Elp3/MiaA/NifB-like_rSAM"/>
</dbReference>
<evidence type="ECO:0000256" key="2">
    <source>
        <dbReference type="ARBA" id="ARBA00022691"/>
    </source>
</evidence>
<dbReference type="SFLD" id="SFLDG01387">
    <property type="entry name" value="BtrN-like_SPASM_domain_contain"/>
    <property type="match status" value="1"/>
</dbReference>
<evidence type="ECO:0000256" key="5">
    <source>
        <dbReference type="ARBA" id="ARBA00023002"/>
    </source>
</evidence>
<keyword evidence="5 8" id="KW-0560">Oxidoreductase</keyword>
<dbReference type="GO" id="GO:0051539">
    <property type="term" value="F:4 iron, 4 sulfur cluster binding"/>
    <property type="evidence" value="ECO:0007669"/>
    <property type="project" value="UniProtKB-KW"/>
</dbReference>
<dbReference type="PROSITE" id="PS51918">
    <property type="entry name" value="RADICAL_SAM"/>
    <property type="match status" value="1"/>
</dbReference>
<evidence type="ECO:0000256" key="6">
    <source>
        <dbReference type="ARBA" id="ARBA00023004"/>
    </source>
</evidence>
<evidence type="ECO:0000256" key="8">
    <source>
        <dbReference type="HAMAP-Rule" id="MF_00660"/>
    </source>
</evidence>
<dbReference type="HAMAP" id="MF_00660">
    <property type="entry name" value="PqqE"/>
    <property type="match status" value="1"/>
</dbReference>
<proteinExistence type="inferred from homology"/>
<dbReference type="AlphaFoldDB" id="A0A2N3PPZ7"/>
<dbReference type="RefSeq" id="WP_101252670.1">
    <property type="nucleotide sequence ID" value="NZ_PIUM01000031.1"/>
</dbReference>
<feature type="binding site" evidence="8">
    <location>
        <position position="31"/>
    </location>
    <ligand>
        <name>[4Fe-4S] cluster</name>
        <dbReference type="ChEBI" id="CHEBI:49883"/>
        <note>4Fe-4S-S-AdoMet</note>
    </ligand>
</feature>
<reference evidence="11" key="1">
    <citation type="submission" date="2017-12" db="EMBL/GenBank/DDBJ databases">
        <title>Draft genome sequence of Telmatospirillum siberiense 26-4b1T, an acidotolerant peatland alphaproteobacterium potentially involved in sulfur cycling.</title>
        <authorList>
            <person name="Hausmann B."/>
            <person name="Pjevac P."/>
            <person name="Schreck K."/>
            <person name="Herbold C.W."/>
            <person name="Daims H."/>
            <person name="Wagner M."/>
            <person name="Pester M."/>
            <person name="Loy A."/>
        </authorList>
    </citation>
    <scope>NUCLEOTIDE SEQUENCE [LARGE SCALE GENOMIC DNA]</scope>
    <source>
        <strain evidence="11">26-4b1</strain>
    </source>
</reference>
<evidence type="ECO:0000313" key="11">
    <source>
        <dbReference type="Proteomes" id="UP000233293"/>
    </source>
</evidence>
<gene>
    <name evidence="8 10" type="primary">pqqE</name>
    <name evidence="10" type="ORF">CWS72_21325</name>
</gene>
<dbReference type="NCBIfam" id="TIGR02109">
    <property type="entry name" value="PQQ_syn_pqqE"/>
    <property type="match status" value="1"/>
</dbReference>
<comment type="subunit">
    <text evidence="8">Interacts with PqqD. The interaction is necessary for activity of PqqE.</text>
</comment>
<dbReference type="Pfam" id="PF04055">
    <property type="entry name" value="Radical_SAM"/>
    <property type="match status" value="1"/>
</dbReference>
<dbReference type="InterPro" id="IPR023885">
    <property type="entry name" value="4Fe4S-binding_SPASM_dom"/>
</dbReference>
<dbReference type="OrthoDB" id="9792276at2"/>
<dbReference type="GO" id="GO:0009975">
    <property type="term" value="F:cyclase activity"/>
    <property type="evidence" value="ECO:0007669"/>
    <property type="project" value="UniProtKB-UniRule"/>
</dbReference>
<accession>A0A2N3PPZ7</accession>
<comment type="similarity">
    <text evidence="8">Belongs to the radical SAM superfamily. PqqE family.</text>
</comment>
<feature type="binding site" evidence="8">
    <location>
        <position position="35"/>
    </location>
    <ligand>
        <name>[4Fe-4S] cluster</name>
        <dbReference type="ChEBI" id="CHEBI:49883"/>
        <note>4Fe-4S-S-AdoMet</note>
    </ligand>
</feature>
<evidence type="ECO:0000256" key="1">
    <source>
        <dbReference type="ARBA" id="ARBA00022485"/>
    </source>
</evidence>
<dbReference type="EMBL" id="PIUM01000031">
    <property type="protein sequence ID" value="PKU22472.1"/>
    <property type="molecule type" value="Genomic_DNA"/>
</dbReference>
<dbReference type="InterPro" id="IPR007197">
    <property type="entry name" value="rSAM"/>
</dbReference>
<dbReference type="InterPro" id="IPR017200">
    <property type="entry name" value="PqqE-like"/>
</dbReference>
<dbReference type="CDD" id="cd01335">
    <property type="entry name" value="Radical_SAM"/>
    <property type="match status" value="1"/>
</dbReference>
<keyword evidence="11" id="KW-1185">Reference proteome</keyword>
<evidence type="ECO:0000256" key="4">
    <source>
        <dbReference type="ARBA" id="ARBA00022905"/>
    </source>
</evidence>
<dbReference type="InterPro" id="IPR034391">
    <property type="entry name" value="AdoMet-like_SPASM_containing"/>
</dbReference>
<dbReference type="InterPro" id="IPR058240">
    <property type="entry name" value="rSAM_sf"/>
</dbReference>
<keyword evidence="2 8" id="KW-0949">S-adenosyl-L-methionine</keyword>
<dbReference type="SFLD" id="SFLDG01067">
    <property type="entry name" value="SPASM/twitch_domain_containing"/>
    <property type="match status" value="1"/>
</dbReference>
<dbReference type="GO" id="GO:0005506">
    <property type="term" value="F:iron ion binding"/>
    <property type="evidence" value="ECO:0007669"/>
    <property type="project" value="UniProtKB-UniRule"/>
</dbReference>
<evidence type="ECO:0000256" key="7">
    <source>
        <dbReference type="ARBA" id="ARBA00023014"/>
    </source>
</evidence>
<dbReference type="CDD" id="cd21119">
    <property type="entry name" value="SPASM_PqqE"/>
    <property type="match status" value="1"/>
</dbReference>
<comment type="function">
    <text evidence="8">Catalyzes the cross-linking of a glutamate residue and a tyrosine residue in the PqqA protein as part of the biosynthesis of pyrroloquinoline quinone (PQQ).</text>
</comment>
<dbReference type="SMART" id="SM00729">
    <property type="entry name" value="Elp3"/>
    <property type="match status" value="1"/>
</dbReference>
<comment type="caution">
    <text evidence="10">The sequence shown here is derived from an EMBL/GenBank/DDBJ whole genome shotgun (WGS) entry which is preliminary data.</text>
</comment>
<evidence type="ECO:0000256" key="3">
    <source>
        <dbReference type="ARBA" id="ARBA00022723"/>
    </source>
</evidence>
<keyword evidence="4 8" id="KW-0884">PQQ biosynthesis</keyword>
<dbReference type="UniPathway" id="UPA00539"/>
<dbReference type="GO" id="GO:0018189">
    <property type="term" value="P:pyrroloquinoline quinone biosynthetic process"/>
    <property type="evidence" value="ECO:0007669"/>
    <property type="project" value="UniProtKB-UniRule"/>
</dbReference>
<protein>
    <recommendedName>
        <fullName evidence="8">PqqA peptide cyclase</fullName>
        <ecNumber evidence="8">1.21.98.4</ecNumber>
    </recommendedName>
    <alternativeName>
        <fullName evidence="8">Coenzyme PQQ synthesis protein E</fullName>
    </alternativeName>
</protein>
<feature type="binding site" evidence="8">
    <location>
        <position position="38"/>
    </location>
    <ligand>
        <name>[4Fe-4S] cluster</name>
        <dbReference type="ChEBI" id="CHEBI:49883"/>
        <note>4Fe-4S-S-AdoMet</note>
    </ligand>
</feature>
<keyword evidence="3 8" id="KW-0479">Metal-binding</keyword>
<organism evidence="10 11">
    <name type="scientific">Telmatospirillum siberiense</name>
    <dbReference type="NCBI Taxonomy" id="382514"/>
    <lineage>
        <taxon>Bacteria</taxon>
        <taxon>Pseudomonadati</taxon>
        <taxon>Pseudomonadota</taxon>
        <taxon>Alphaproteobacteria</taxon>
        <taxon>Rhodospirillales</taxon>
        <taxon>Rhodospirillaceae</taxon>
        <taxon>Telmatospirillum</taxon>
    </lineage>
</organism>
<dbReference type="PANTHER" id="PTHR11228">
    <property type="entry name" value="RADICAL SAM DOMAIN PROTEIN"/>
    <property type="match status" value="1"/>
</dbReference>
<sequence>MSELIDTSSREETTPHPEMPMAVLAEMTHRCPLRCPYCSNPLALSRASDELSTEDWRRVIDELPEIGVLQLHFSGGEPLIRKDLVELVRHAGQAGLYTNLITSAVLLDATKVAALAEAGLNHVQISFQGSREEEEADRIAGMPGAHLRKLEAARQIREADLPLTVNAVMHRQNLDQLPEMIDLAVDLGAGRLEVAHVQYYGWALKNRAALIPTLDQLERATEIVEEAIRRLKGILVIDYVIPDYYARRPKQCMGGWGQRFFNISPDGKVLPCHAAASITGLSFDSVRDHPLAWIWRHSPALNRYRGVDWMRAPCRNCEYREIDRGGCRCQAFALTGEAENTDPACALSPRHEEIFALAATESAEDRRRLLYRAHGGGVWESEG</sequence>
<dbReference type="GO" id="GO:1904047">
    <property type="term" value="F:S-adenosyl-L-methionine binding"/>
    <property type="evidence" value="ECO:0007669"/>
    <property type="project" value="UniProtKB-UniRule"/>
</dbReference>
<dbReference type="SFLD" id="SFLDS00029">
    <property type="entry name" value="Radical_SAM"/>
    <property type="match status" value="1"/>
</dbReference>
<feature type="domain" description="Radical SAM core" evidence="9">
    <location>
        <begin position="17"/>
        <end position="235"/>
    </location>
</feature>
<name>A0A2N3PPZ7_9PROT</name>
<dbReference type="EC" id="1.21.98.4" evidence="8"/>
<dbReference type="Gene3D" id="3.20.20.70">
    <property type="entry name" value="Aldolase class I"/>
    <property type="match status" value="1"/>
</dbReference>
<dbReference type="SUPFAM" id="SSF102114">
    <property type="entry name" value="Radical SAM enzymes"/>
    <property type="match status" value="1"/>
</dbReference>
<comment type="catalytic activity">
    <reaction evidence="8">
        <text>[PQQ precursor protein] + S-adenosyl-L-methionine = E-Y cross-linked-[PQQ precursor protein] + 5'-deoxyadenosine + L-methionine + H(+)</text>
        <dbReference type="Rhea" id="RHEA:56836"/>
        <dbReference type="Rhea" id="RHEA-COMP:14800"/>
        <dbReference type="Rhea" id="RHEA-COMP:14801"/>
        <dbReference type="ChEBI" id="CHEBI:15378"/>
        <dbReference type="ChEBI" id="CHEBI:17319"/>
        <dbReference type="ChEBI" id="CHEBI:57844"/>
        <dbReference type="ChEBI" id="CHEBI:59789"/>
        <dbReference type="ChEBI" id="CHEBI:141026"/>
        <dbReference type="ChEBI" id="CHEBI:141027"/>
        <dbReference type="EC" id="1.21.98.4"/>
    </reaction>
</comment>
<dbReference type="SFLD" id="SFLDG01386">
    <property type="entry name" value="main_SPASM_domain-containing"/>
    <property type="match status" value="1"/>
</dbReference>
<keyword evidence="7 8" id="KW-0411">Iron-sulfur</keyword>
<dbReference type="SFLD" id="SFLDF00280">
    <property type="entry name" value="coenzyme_PQQ_synthesis_protein"/>
    <property type="match status" value="1"/>
</dbReference>
<dbReference type="GO" id="GO:0016491">
    <property type="term" value="F:oxidoreductase activity"/>
    <property type="evidence" value="ECO:0007669"/>
    <property type="project" value="UniProtKB-KW"/>
</dbReference>
<evidence type="ECO:0000313" key="10">
    <source>
        <dbReference type="EMBL" id="PKU22472.1"/>
    </source>
</evidence>
<keyword evidence="6 8" id="KW-0408">Iron</keyword>